<keyword evidence="6" id="KW-0830">Ubiquinone</keyword>
<dbReference type="EMBL" id="CABIKM010000019">
    <property type="protein sequence ID" value="VUZ84860.1"/>
    <property type="molecule type" value="Genomic_DNA"/>
</dbReference>
<dbReference type="InterPro" id="IPR029063">
    <property type="entry name" value="SAM-dependent_MTases_sf"/>
</dbReference>
<organism evidence="6 7">
    <name type="scientific">Candidatus Methylomirabilis lanthanidiphila</name>
    <dbReference type="NCBI Taxonomy" id="2211376"/>
    <lineage>
        <taxon>Bacteria</taxon>
        <taxon>Candidatus Methylomirabilota</taxon>
        <taxon>Candidatus Methylomirabilia</taxon>
        <taxon>Candidatus Methylomirabilales</taxon>
        <taxon>Candidatus Methylomirabilaceae</taxon>
        <taxon>Candidatus Methylomirabilis</taxon>
    </lineage>
</organism>
<dbReference type="GO" id="GO:0006629">
    <property type="term" value="P:lipid metabolic process"/>
    <property type="evidence" value="ECO:0007669"/>
    <property type="project" value="UniProtKB-KW"/>
</dbReference>
<dbReference type="AlphaFoldDB" id="A0A564ZHN9"/>
<dbReference type="InterPro" id="IPR050723">
    <property type="entry name" value="CFA/CMAS"/>
</dbReference>
<dbReference type="PANTHER" id="PTHR43667:SF1">
    <property type="entry name" value="CYCLOPROPANE-FATTY-ACYL-PHOSPHOLIPID SYNTHASE"/>
    <property type="match status" value="1"/>
</dbReference>
<name>A0A564ZHN9_9BACT</name>
<gene>
    <name evidence="6" type="primary">ubiG_3</name>
    <name evidence="6" type="ORF">MELA_01235</name>
</gene>
<evidence type="ECO:0000313" key="6">
    <source>
        <dbReference type="EMBL" id="VUZ84860.1"/>
    </source>
</evidence>
<dbReference type="Gene3D" id="3.40.50.150">
    <property type="entry name" value="Vaccinia Virus protein VP39"/>
    <property type="match status" value="1"/>
</dbReference>
<evidence type="ECO:0000256" key="3">
    <source>
        <dbReference type="ARBA" id="ARBA00022679"/>
    </source>
</evidence>
<protein>
    <submittedName>
        <fullName evidence="6">Ubiquinone biosynthesis O-methyltransferase</fullName>
        <ecNumber evidence="6">2.1.1.222</ecNumber>
    </submittedName>
</protein>
<dbReference type="GO" id="GO:0032259">
    <property type="term" value="P:methylation"/>
    <property type="evidence" value="ECO:0007669"/>
    <property type="project" value="UniProtKB-KW"/>
</dbReference>
<keyword evidence="5" id="KW-0443">Lipid metabolism</keyword>
<dbReference type="PANTHER" id="PTHR43667">
    <property type="entry name" value="CYCLOPROPANE-FATTY-ACYL-PHOSPHOLIPID SYNTHASE"/>
    <property type="match status" value="1"/>
</dbReference>
<keyword evidence="3 6" id="KW-0808">Transferase</keyword>
<keyword evidence="7" id="KW-1185">Reference proteome</keyword>
<sequence>MEPSIADLTDHTYWEGVWRRKESRSWADLRWVQHRYNWFAWDHLLRARLRPQKGGRFLEVGCAGGKWLIYFHKTFGYAVTGCDYSKAGCAMARKTLEAAGIDGTILQQDLFALTGEFDVIYSHGLIEHFNDPKSLLRKFVTLLSDSSGTLISVVPNLTGLSGFYNRLLKPETFTTHRVITLDELRGWYEEIGLHNIEGGALGSFVPFMFPRDKIRREHPYLYRLFWGACLGPLTWAANRLCMLLFRRVGVRFESPRFSPYLYAIGDRGG</sequence>
<keyword evidence="4" id="KW-0949">S-adenosyl-L-methionine</keyword>
<dbReference type="GO" id="GO:0102208">
    <property type="term" value="F:2-polyprenyl-6-hydroxyphenol methylase activity"/>
    <property type="evidence" value="ECO:0007669"/>
    <property type="project" value="UniProtKB-EC"/>
</dbReference>
<evidence type="ECO:0000256" key="2">
    <source>
        <dbReference type="ARBA" id="ARBA00022603"/>
    </source>
</evidence>
<accession>A0A564ZHN9</accession>
<dbReference type="Proteomes" id="UP000334340">
    <property type="component" value="Unassembled WGS sequence"/>
</dbReference>
<keyword evidence="2 6" id="KW-0489">Methyltransferase</keyword>
<dbReference type="Pfam" id="PF13489">
    <property type="entry name" value="Methyltransf_23"/>
    <property type="match status" value="1"/>
</dbReference>
<comment type="similarity">
    <text evidence="1">Belongs to the CFA/CMAS family.</text>
</comment>
<evidence type="ECO:0000256" key="5">
    <source>
        <dbReference type="ARBA" id="ARBA00023098"/>
    </source>
</evidence>
<proteinExistence type="inferred from homology"/>
<dbReference type="SUPFAM" id="SSF53335">
    <property type="entry name" value="S-adenosyl-L-methionine-dependent methyltransferases"/>
    <property type="match status" value="1"/>
</dbReference>
<dbReference type="CDD" id="cd02440">
    <property type="entry name" value="AdoMet_MTases"/>
    <property type="match status" value="1"/>
</dbReference>
<evidence type="ECO:0000256" key="1">
    <source>
        <dbReference type="ARBA" id="ARBA00010815"/>
    </source>
</evidence>
<evidence type="ECO:0000313" key="7">
    <source>
        <dbReference type="Proteomes" id="UP000334340"/>
    </source>
</evidence>
<dbReference type="EC" id="2.1.1.222" evidence="6"/>
<reference evidence="6 7" key="1">
    <citation type="submission" date="2019-07" db="EMBL/GenBank/DDBJ databases">
        <authorList>
            <person name="Cremers G."/>
        </authorList>
    </citation>
    <scope>NUCLEOTIDE SEQUENCE [LARGE SCALE GENOMIC DNA]</scope>
</reference>
<evidence type="ECO:0000256" key="4">
    <source>
        <dbReference type="ARBA" id="ARBA00022691"/>
    </source>
</evidence>